<dbReference type="NCBIfam" id="TIGR03168">
    <property type="entry name" value="1-PFK"/>
    <property type="match status" value="1"/>
</dbReference>
<dbReference type="InterPro" id="IPR011611">
    <property type="entry name" value="PfkB_dom"/>
</dbReference>
<name>A0A1X6WMQ5_9ENTE</name>
<keyword evidence="6 8" id="KW-0067">ATP-binding</keyword>
<evidence type="ECO:0000256" key="2">
    <source>
        <dbReference type="ARBA" id="ARBA00022679"/>
    </source>
</evidence>
<comment type="pathway">
    <text evidence="8">Carbohydrate metabolism; D-tagatose 6-phosphate degradation; D-glyceraldehyde 3-phosphate and glycerone phosphate from D-tagatose 6-phosphate: step 1/2.</text>
</comment>
<keyword evidence="2 8" id="KW-0808">Transferase</keyword>
<sequence>MSILTVTMNPSVDIAYQLPTFKLDDVNRVSNVNKSAGGKGLNVTRVLKEIDEDLTATGLVGGDLGNYIKSQLDQGAIHHDFYQIKGNTRNCIAILHEGMQTEILESGPTISDVEGEAFKNHFESLLKDAEVVSISGSTPSGLATDYYVELIMIANAKEVPVVLDTSGESLRQVLLSGHKPKVIKPNVDELSQLLGRELDKDLNLLKEALQDSLFNGVEWVIVSLGSEGAFAKHNDLYYKVDIPTIDIVNPVGSGDSTVAGIVSGITRNYDDVALLKHANVLGMLNAQEEITGHVNLNHYEALFNKIQVRGV</sequence>
<dbReference type="EMBL" id="FWFD01000006">
    <property type="protein sequence ID" value="SLM84956.1"/>
    <property type="molecule type" value="Genomic_DNA"/>
</dbReference>
<dbReference type="Proteomes" id="UP000195918">
    <property type="component" value="Unassembled WGS sequence"/>
</dbReference>
<evidence type="ECO:0000256" key="4">
    <source>
        <dbReference type="ARBA" id="ARBA00022741"/>
    </source>
</evidence>
<keyword evidence="3 8" id="KW-0423">Lactose metabolism</keyword>
<dbReference type="GO" id="GO:2001059">
    <property type="term" value="P:D-tagatose 6-phosphate catabolic process"/>
    <property type="evidence" value="ECO:0007669"/>
    <property type="project" value="UniProtKB-UniPathway"/>
</dbReference>
<organism evidence="10 11">
    <name type="scientific">Vagococcus fluvialis bH819</name>
    <dbReference type="NCBI Taxonomy" id="1255619"/>
    <lineage>
        <taxon>Bacteria</taxon>
        <taxon>Bacillati</taxon>
        <taxon>Bacillota</taxon>
        <taxon>Bacilli</taxon>
        <taxon>Lactobacillales</taxon>
        <taxon>Enterococcaceae</taxon>
        <taxon>Vagococcus</taxon>
    </lineage>
</organism>
<evidence type="ECO:0000259" key="9">
    <source>
        <dbReference type="Pfam" id="PF00294"/>
    </source>
</evidence>
<dbReference type="InterPro" id="IPR017583">
    <property type="entry name" value="Tagatose/fructose_Pkinase"/>
</dbReference>
<evidence type="ECO:0000256" key="3">
    <source>
        <dbReference type="ARBA" id="ARBA00022736"/>
    </source>
</evidence>
<dbReference type="GO" id="GO:0019512">
    <property type="term" value="P:lactose catabolic process via tagatose-6-phosphate"/>
    <property type="evidence" value="ECO:0007669"/>
    <property type="project" value="InterPro"/>
</dbReference>
<dbReference type="InterPro" id="IPR029056">
    <property type="entry name" value="Ribokinase-like"/>
</dbReference>
<gene>
    <name evidence="10" type="ORF">FM121_02595</name>
</gene>
<dbReference type="GO" id="GO:0044281">
    <property type="term" value="P:small molecule metabolic process"/>
    <property type="evidence" value="ECO:0007669"/>
    <property type="project" value="UniProtKB-ARBA"/>
</dbReference>
<protein>
    <recommendedName>
        <fullName evidence="7 8">Tagatose-6-phosphate kinase</fullName>
        <ecNumber evidence="7 8">2.7.1.144</ecNumber>
    </recommendedName>
</protein>
<dbReference type="PANTHER" id="PTHR46566:SF5">
    <property type="entry name" value="1-PHOSPHOFRUCTOKINASE"/>
    <property type="match status" value="1"/>
</dbReference>
<dbReference type="SUPFAM" id="SSF53613">
    <property type="entry name" value="Ribokinase-like"/>
    <property type="match status" value="1"/>
</dbReference>
<dbReference type="PIRSF" id="PIRSF000535">
    <property type="entry name" value="1PFK/6PFK/LacC"/>
    <property type="match status" value="1"/>
</dbReference>
<dbReference type="GO" id="GO:0005524">
    <property type="term" value="F:ATP binding"/>
    <property type="evidence" value="ECO:0007669"/>
    <property type="project" value="UniProtKB-KW"/>
</dbReference>
<comment type="similarity">
    <text evidence="1">Belongs to the carbohydrate kinase pfkB family.</text>
</comment>
<reference evidence="11" key="1">
    <citation type="submission" date="2017-02" db="EMBL/GenBank/DDBJ databases">
        <authorList>
            <person name="Dridi B."/>
        </authorList>
    </citation>
    <scope>NUCLEOTIDE SEQUENCE [LARGE SCALE GENOMIC DNA]</scope>
    <source>
        <strain evidence="11">bH819</strain>
    </source>
</reference>
<dbReference type="Gene3D" id="3.40.1190.20">
    <property type="match status" value="1"/>
</dbReference>
<dbReference type="GO" id="GO:0005829">
    <property type="term" value="C:cytosol"/>
    <property type="evidence" value="ECO:0007669"/>
    <property type="project" value="TreeGrafter"/>
</dbReference>
<proteinExistence type="inferred from homology"/>
<dbReference type="UniPathway" id="UPA00704">
    <property type="reaction ID" value="UER00715"/>
</dbReference>
<dbReference type="Pfam" id="PF00294">
    <property type="entry name" value="PfkB"/>
    <property type="match status" value="1"/>
</dbReference>
<dbReference type="RefSeq" id="WP_086950602.1">
    <property type="nucleotide sequence ID" value="NZ_FWFD01000006.1"/>
</dbReference>
<dbReference type="NCBIfam" id="NF010033">
    <property type="entry name" value="PRK13508.1"/>
    <property type="match status" value="1"/>
</dbReference>
<dbReference type="NCBIfam" id="TIGR01231">
    <property type="entry name" value="lacC"/>
    <property type="match status" value="1"/>
</dbReference>
<evidence type="ECO:0000313" key="10">
    <source>
        <dbReference type="EMBL" id="SLM84956.1"/>
    </source>
</evidence>
<dbReference type="GO" id="GO:0008443">
    <property type="term" value="F:phosphofructokinase activity"/>
    <property type="evidence" value="ECO:0007669"/>
    <property type="project" value="TreeGrafter"/>
</dbReference>
<keyword evidence="4 8" id="KW-0547">Nucleotide-binding</keyword>
<evidence type="ECO:0000256" key="7">
    <source>
        <dbReference type="NCBIfam" id="TIGR01231"/>
    </source>
</evidence>
<comment type="similarity">
    <text evidence="8">Belongs to the carbohydrate kinase PfkB family. LacC subfamily.</text>
</comment>
<dbReference type="PANTHER" id="PTHR46566">
    <property type="entry name" value="1-PHOSPHOFRUCTOKINASE-RELATED"/>
    <property type="match status" value="1"/>
</dbReference>
<evidence type="ECO:0000256" key="6">
    <source>
        <dbReference type="ARBA" id="ARBA00022840"/>
    </source>
</evidence>
<keyword evidence="11" id="KW-1185">Reference proteome</keyword>
<keyword evidence="5 10" id="KW-0418">Kinase</keyword>
<evidence type="ECO:0000256" key="1">
    <source>
        <dbReference type="ARBA" id="ARBA00005380"/>
    </source>
</evidence>
<accession>A0A1X6WMQ5</accession>
<evidence type="ECO:0000313" key="11">
    <source>
        <dbReference type="Proteomes" id="UP000195918"/>
    </source>
</evidence>
<feature type="domain" description="Carbohydrate kinase PfkB" evidence="9">
    <location>
        <begin position="7"/>
        <end position="291"/>
    </location>
</feature>
<dbReference type="AlphaFoldDB" id="A0A1X6WMQ5"/>
<dbReference type="CDD" id="cd01164">
    <property type="entry name" value="FruK_PfkB_like"/>
    <property type="match status" value="1"/>
</dbReference>
<dbReference type="InterPro" id="IPR002173">
    <property type="entry name" value="Carboh/pur_kinase_PfkB_CS"/>
</dbReference>
<dbReference type="InterPro" id="IPR005926">
    <property type="entry name" value="LacC"/>
</dbReference>
<dbReference type="PROSITE" id="PS00584">
    <property type="entry name" value="PFKB_KINASES_2"/>
    <property type="match status" value="1"/>
</dbReference>
<dbReference type="OrthoDB" id="9801219at2"/>
<dbReference type="FunFam" id="3.40.1190.20:FF:000001">
    <property type="entry name" value="Phosphofructokinase"/>
    <property type="match status" value="1"/>
</dbReference>
<evidence type="ECO:0000256" key="8">
    <source>
        <dbReference type="PIRNR" id="PIRNR000535"/>
    </source>
</evidence>
<evidence type="ECO:0000256" key="5">
    <source>
        <dbReference type="ARBA" id="ARBA00022777"/>
    </source>
</evidence>
<comment type="catalytic activity">
    <reaction evidence="8">
        <text>D-tagatofuranose 6-phosphate + ATP = D-tagatofuranose 1,6-bisphosphate + ADP + H(+)</text>
        <dbReference type="Rhea" id="RHEA:12420"/>
        <dbReference type="ChEBI" id="CHEBI:15378"/>
        <dbReference type="ChEBI" id="CHEBI:30616"/>
        <dbReference type="ChEBI" id="CHEBI:58694"/>
        <dbReference type="ChEBI" id="CHEBI:58695"/>
        <dbReference type="ChEBI" id="CHEBI:456216"/>
        <dbReference type="EC" id="2.7.1.144"/>
    </reaction>
</comment>
<dbReference type="EC" id="2.7.1.144" evidence="7 8"/>
<dbReference type="GeneID" id="72385717"/>
<dbReference type="GO" id="GO:0009024">
    <property type="term" value="F:tagatose-6-phosphate kinase activity"/>
    <property type="evidence" value="ECO:0007669"/>
    <property type="project" value="UniProtKB-UniRule"/>
</dbReference>